<protein>
    <submittedName>
        <fullName evidence="2">Uncharacterized protein</fullName>
    </submittedName>
</protein>
<organism evidence="2 3">
    <name type="scientific">Wolfiporia cocos (strain MD-104)</name>
    <name type="common">Brown rot fungus</name>
    <dbReference type="NCBI Taxonomy" id="742152"/>
    <lineage>
        <taxon>Eukaryota</taxon>
        <taxon>Fungi</taxon>
        <taxon>Dikarya</taxon>
        <taxon>Basidiomycota</taxon>
        <taxon>Agaricomycotina</taxon>
        <taxon>Agaricomycetes</taxon>
        <taxon>Polyporales</taxon>
        <taxon>Phaeolaceae</taxon>
        <taxon>Wolfiporia</taxon>
    </lineage>
</organism>
<evidence type="ECO:0000256" key="1">
    <source>
        <dbReference type="SAM" id="MobiDB-lite"/>
    </source>
</evidence>
<accession>A0A2H3J2W6</accession>
<sequence length="53" mass="6021">STVAQHPQPDTRLNVEQSTDNADDEYYRPCRSAPRPRACASLHTARTRCSRFS</sequence>
<name>A0A2H3J2W6_WOLCO</name>
<feature type="region of interest" description="Disordered" evidence="1">
    <location>
        <begin position="1"/>
        <end position="34"/>
    </location>
</feature>
<proteinExistence type="predicted"/>
<evidence type="ECO:0000313" key="2">
    <source>
        <dbReference type="EMBL" id="PCH36321.1"/>
    </source>
</evidence>
<evidence type="ECO:0000313" key="3">
    <source>
        <dbReference type="Proteomes" id="UP000218811"/>
    </source>
</evidence>
<dbReference type="Proteomes" id="UP000218811">
    <property type="component" value="Unassembled WGS sequence"/>
</dbReference>
<feature type="non-terminal residue" evidence="2">
    <location>
        <position position="1"/>
    </location>
</feature>
<gene>
    <name evidence="2" type="ORF">WOLCODRAFT_166841</name>
</gene>
<reference evidence="2 3" key="1">
    <citation type="journal article" date="2012" name="Science">
        <title>The Paleozoic origin of enzymatic lignin decomposition reconstructed from 31 fungal genomes.</title>
        <authorList>
            <person name="Floudas D."/>
            <person name="Binder M."/>
            <person name="Riley R."/>
            <person name="Barry K."/>
            <person name="Blanchette R.A."/>
            <person name="Henrissat B."/>
            <person name="Martinez A.T."/>
            <person name="Otillar R."/>
            <person name="Spatafora J.W."/>
            <person name="Yadav J.S."/>
            <person name="Aerts A."/>
            <person name="Benoit I."/>
            <person name="Boyd A."/>
            <person name="Carlson A."/>
            <person name="Copeland A."/>
            <person name="Coutinho P.M."/>
            <person name="de Vries R.P."/>
            <person name="Ferreira P."/>
            <person name="Findley K."/>
            <person name="Foster B."/>
            <person name="Gaskell J."/>
            <person name="Glotzer D."/>
            <person name="Gorecki P."/>
            <person name="Heitman J."/>
            <person name="Hesse C."/>
            <person name="Hori C."/>
            <person name="Igarashi K."/>
            <person name="Jurgens J.A."/>
            <person name="Kallen N."/>
            <person name="Kersten P."/>
            <person name="Kohler A."/>
            <person name="Kuees U."/>
            <person name="Kumar T.K.A."/>
            <person name="Kuo A."/>
            <person name="LaButti K."/>
            <person name="Larrondo L.F."/>
            <person name="Lindquist E."/>
            <person name="Ling A."/>
            <person name="Lombard V."/>
            <person name="Lucas S."/>
            <person name="Lundell T."/>
            <person name="Martin R."/>
            <person name="McLaughlin D.J."/>
            <person name="Morgenstern I."/>
            <person name="Morin E."/>
            <person name="Murat C."/>
            <person name="Nagy L.G."/>
            <person name="Nolan M."/>
            <person name="Ohm R.A."/>
            <person name="Patyshakuliyeva A."/>
            <person name="Rokas A."/>
            <person name="Ruiz-Duenas F.J."/>
            <person name="Sabat G."/>
            <person name="Salamov A."/>
            <person name="Samejima M."/>
            <person name="Schmutz J."/>
            <person name="Slot J.C."/>
            <person name="St John F."/>
            <person name="Stenlid J."/>
            <person name="Sun H."/>
            <person name="Sun S."/>
            <person name="Syed K."/>
            <person name="Tsang A."/>
            <person name="Wiebenga A."/>
            <person name="Young D."/>
            <person name="Pisabarro A."/>
            <person name="Eastwood D.C."/>
            <person name="Martin F."/>
            <person name="Cullen D."/>
            <person name="Grigoriev I.V."/>
            <person name="Hibbett D.S."/>
        </authorList>
    </citation>
    <scope>NUCLEOTIDE SEQUENCE [LARGE SCALE GENOMIC DNA]</scope>
    <source>
        <strain evidence="2 3">MD-104</strain>
    </source>
</reference>
<dbReference type="EMBL" id="KB467876">
    <property type="protein sequence ID" value="PCH36321.1"/>
    <property type="molecule type" value="Genomic_DNA"/>
</dbReference>
<keyword evidence="3" id="KW-1185">Reference proteome</keyword>
<dbReference type="AlphaFoldDB" id="A0A2H3J2W6"/>